<dbReference type="Proteomes" id="UP000635142">
    <property type="component" value="Unassembled WGS sequence"/>
</dbReference>
<proteinExistence type="predicted"/>
<keyword evidence="2" id="KW-1185">Reference proteome</keyword>
<name>A0A927DB96_9RHOB</name>
<reference evidence="1" key="1">
    <citation type="submission" date="2020-08" db="EMBL/GenBank/DDBJ databases">
        <title>Sulfitobacter aestuariivivens sp. nov., isolated from a tidal flat.</title>
        <authorList>
            <person name="Park S."/>
            <person name="Yoon J.-H."/>
        </authorList>
    </citation>
    <scope>NUCLEOTIDE SEQUENCE</scope>
    <source>
        <strain evidence="1">TSTF-M16</strain>
    </source>
</reference>
<evidence type="ECO:0000313" key="2">
    <source>
        <dbReference type="Proteomes" id="UP000635142"/>
    </source>
</evidence>
<dbReference type="AlphaFoldDB" id="A0A927DB96"/>
<protein>
    <submittedName>
        <fullName evidence="1">Uncharacterized protein</fullName>
    </submittedName>
</protein>
<dbReference type="RefSeq" id="WP_191077119.1">
    <property type="nucleotide sequence ID" value="NZ_JACTAG010000003.1"/>
</dbReference>
<gene>
    <name evidence="1" type="ORF">H9Q16_19375</name>
</gene>
<dbReference type="EMBL" id="JACTAG010000003">
    <property type="protein sequence ID" value="MBD3666106.1"/>
    <property type="molecule type" value="Genomic_DNA"/>
</dbReference>
<comment type="caution">
    <text evidence="1">The sequence shown here is derived from an EMBL/GenBank/DDBJ whole genome shotgun (WGS) entry which is preliminary data.</text>
</comment>
<evidence type="ECO:0000313" key="1">
    <source>
        <dbReference type="EMBL" id="MBD3666106.1"/>
    </source>
</evidence>
<organism evidence="1 2">
    <name type="scientific">Sulfitobacter aestuariivivens</name>
    <dbReference type="NCBI Taxonomy" id="2766981"/>
    <lineage>
        <taxon>Bacteria</taxon>
        <taxon>Pseudomonadati</taxon>
        <taxon>Pseudomonadota</taxon>
        <taxon>Alphaproteobacteria</taxon>
        <taxon>Rhodobacterales</taxon>
        <taxon>Roseobacteraceae</taxon>
        <taxon>Sulfitobacter</taxon>
    </lineage>
</organism>
<accession>A0A927DB96</accession>
<sequence length="190" mass="20895">MPSLLVTKDDGVPRVGDWDNASRRQAGQVEAGKLMLANFQVNGTNEKQIVEQTLQGIWDAGCSIWLRYDGDKPDSIAIIDKFEDDDLTEEERALSQFMAGFVKLTYYEVAPGNVGDPVVAIGGGGKLTLRIQDDSPPGNTANKKMNVVIPSDFATFKDQYLQDMTGDIDNLTVADDVPYLLSSLTFRRCL</sequence>